<dbReference type="Proteomes" id="UP001302257">
    <property type="component" value="Chromosome"/>
</dbReference>
<protein>
    <submittedName>
        <fullName evidence="2">Uncharacterized protein</fullName>
    </submittedName>
</protein>
<reference evidence="2 3" key="1">
    <citation type="submission" date="2023-08" db="EMBL/GenBank/DDBJ databases">
        <title>Rhodoferax potami sp. nov. and Rhodoferax mekongensis sp. nov., isolated from the Mekong River in Thailand.</title>
        <authorList>
            <person name="Kitikhun S."/>
            <person name="Charoenyingcharoen P."/>
            <person name="Siriarchawattana P."/>
            <person name="Likhitrattanapisal S."/>
            <person name="Nilsakha T."/>
            <person name="Chanpet A."/>
            <person name="Rattanawaree P."/>
            <person name="Ingsriswang S."/>
        </authorList>
    </citation>
    <scope>NUCLEOTIDE SEQUENCE [LARGE SCALE GENOMIC DNA]</scope>
    <source>
        <strain evidence="2 3">TBRC 17307</strain>
    </source>
</reference>
<sequence length="78" mass="8072">MRAGWGLVGLVVALAIVAVLARKQLATTATPQLAVPAVSGAPASSTGTAVEQSRAFQDQVKQQVETQMQARPISEADK</sequence>
<gene>
    <name evidence="2" type="ORF">RAN89_02695</name>
</gene>
<evidence type="ECO:0000256" key="1">
    <source>
        <dbReference type="SAM" id="MobiDB-lite"/>
    </source>
</evidence>
<proteinExistence type="predicted"/>
<accession>A0ABZ0B0B2</accession>
<feature type="compositionally biased region" description="Low complexity" evidence="1">
    <location>
        <begin position="37"/>
        <end position="50"/>
    </location>
</feature>
<feature type="region of interest" description="Disordered" evidence="1">
    <location>
        <begin position="37"/>
        <end position="78"/>
    </location>
</feature>
<dbReference type="EMBL" id="CP132507">
    <property type="protein sequence ID" value="WNO05354.1"/>
    <property type="molecule type" value="Genomic_DNA"/>
</dbReference>
<evidence type="ECO:0000313" key="2">
    <source>
        <dbReference type="EMBL" id="WNO05354.1"/>
    </source>
</evidence>
<keyword evidence="3" id="KW-1185">Reference proteome</keyword>
<feature type="compositionally biased region" description="Polar residues" evidence="1">
    <location>
        <begin position="54"/>
        <end position="69"/>
    </location>
</feature>
<organism evidence="2 3">
    <name type="scientific">Rhodoferax mekongensis</name>
    <dbReference type="NCBI Taxonomy" id="3068341"/>
    <lineage>
        <taxon>Bacteria</taxon>
        <taxon>Pseudomonadati</taxon>
        <taxon>Pseudomonadota</taxon>
        <taxon>Betaproteobacteria</taxon>
        <taxon>Burkholderiales</taxon>
        <taxon>Comamonadaceae</taxon>
        <taxon>Rhodoferax</taxon>
    </lineage>
</organism>
<evidence type="ECO:0000313" key="3">
    <source>
        <dbReference type="Proteomes" id="UP001302257"/>
    </source>
</evidence>
<name>A0ABZ0B0B2_9BURK</name>
<dbReference type="RefSeq" id="WP_313868130.1">
    <property type="nucleotide sequence ID" value="NZ_CP132507.1"/>
</dbReference>